<name>A0AAD9IKM1_PROWI</name>
<evidence type="ECO:0000256" key="1">
    <source>
        <dbReference type="ARBA" id="ARBA00001393"/>
    </source>
</evidence>
<keyword evidence="13" id="KW-0862">Zinc</keyword>
<dbReference type="Pfam" id="PF01761">
    <property type="entry name" value="DHQ_synthase"/>
    <property type="match status" value="1"/>
</dbReference>
<comment type="subcellular location">
    <subcellularLocation>
        <location evidence="4">Cytoplasm</location>
    </subcellularLocation>
</comment>
<dbReference type="FunFam" id="3.40.50.1970:FF:000001">
    <property type="entry name" value="3-dehydroquinate synthase"/>
    <property type="match status" value="1"/>
</dbReference>
<dbReference type="GO" id="GO:0009073">
    <property type="term" value="P:aromatic amino acid family biosynthetic process"/>
    <property type="evidence" value="ECO:0007669"/>
    <property type="project" value="UniProtKB-KW"/>
</dbReference>
<protein>
    <recommendedName>
        <fullName evidence="8">3-dehydroquinate synthase</fullName>
        <ecNumber evidence="7">4.2.3.4</ecNumber>
    </recommendedName>
</protein>
<comment type="caution">
    <text evidence="20">The sequence shown here is derived from an EMBL/GenBank/DDBJ whole genome shotgun (WGS) entry which is preliminary data.</text>
</comment>
<keyword evidence="16" id="KW-0456">Lyase</keyword>
<keyword evidence="21" id="KW-1185">Reference proteome</keyword>
<evidence type="ECO:0000259" key="18">
    <source>
        <dbReference type="Pfam" id="PF01761"/>
    </source>
</evidence>
<evidence type="ECO:0000259" key="19">
    <source>
        <dbReference type="Pfam" id="PF24621"/>
    </source>
</evidence>
<dbReference type="GO" id="GO:0005737">
    <property type="term" value="C:cytoplasm"/>
    <property type="evidence" value="ECO:0007669"/>
    <property type="project" value="UniProtKB-SubCell"/>
</dbReference>
<keyword evidence="15" id="KW-0057">Aromatic amino acid biosynthesis</keyword>
<gene>
    <name evidence="20" type="ORF">QBZ16_002614</name>
</gene>
<comment type="cofactor">
    <cofactor evidence="3">
        <name>Co(2+)</name>
        <dbReference type="ChEBI" id="CHEBI:48828"/>
    </cofactor>
</comment>
<feature type="domain" description="3-dehydroquinate synthase N-terminal" evidence="18">
    <location>
        <begin position="92"/>
        <end position="203"/>
    </location>
</feature>
<keyword evidence="14" id="KW-0520">NAD</keyword>
<dbReference type="InterPro" id="IPR056179">
    <property type="entry name" value="DHQS_C"/>
</dbReference>
<dbReference type="GO" id="GO:0046872">
    <property type="term" value="F:metal ion binding"/>
    <property type="evidence" value="ECO:0007669"/>
    <property type="project" value="UniProtKB-KW"/>
</dbReference>
<evidence type="ECO:0000313" key="20">
    <source>
        <dbReference type="EMBL" id="KAK2078924.1"/>
    </source>
</evidence>
<evidence type="ECO:0000256" key="13">
    <source>
        <dbReference type="ARBA" id="ARBA00022833"/>
    </source>
</evidence>
<dbReference type="EMBL" id="JASFZW010000003">
    <property type="protein sequence ID" value="KAK2078924.1"/>
    <property type="molecule type" value="Genomic_DNA"/>
</dbReference>
<evidence type="ECO:0000256" key="10">
    <source>
        <dbReference type="ARBA" id="ARBA00022605"/>
    </source>
</evidence>
<keyword evidence="12" id="KW-0547">Nucleotide-binding</keyword>
<dbReference type="AlphaFoldDB" id="A0AAD9IKM1"/>
<dbReference type="PIRSF" id="PIRSF001455">
    <property type="entry name" value="DHQ_synth"/>
    <property type="match status" value="1"/>
</dbReference>
<keyword evidence="9" id="KW-0963">Cytoplasm</keyword>
<keyword evidence="17" id="KW-0170">Cobalt</keyword>
<dbReference type="InterPro" id="IPR050071">
    <property type="entry name" value="Dehydroquinate_synthase"/>
</dbReference>
<dbReference type="PANTHER" id="PTHR43622:SF7">
    <property type="entry name" value="3-DEHYDROQUINATE SYNTHASE, CHLOROPLASTIC"/>
    <property type="match status" value="1"/>
</dbReference>
<comment type="cofactor">
    <cofactor evidence="2">
        <name>NAD(+)</name>
        <dbReference type="ChEBI" id="CHEBI:57540"/>
    </cofactor>
</comment>
<comment type="catalytic activity">
    <reaction evidence="1">
        <text>7-phospho-2-dehydro-3-deoxy-D-arabino-heptonate = 3-dehydroquinate + phosphate</text>
        <dbReference type="Rhea" id="RHEA:21968"/>
        <dbReference type="ChEBI" id="CHEBI:32364"/>
        <dbReference type="ChEBI" id="CHEBI:43474"/>
        <dbReference type="ChEBI" id="CHEBI:58394"/>
        <dbReference type="EC" id="4.2.3.4"/>
    </reaction>
</comment>
<evidence type="ECO:0000256" key="6">
    <source>
        <dbReference type="ARBA" id="ARBA00005412"/>
    </source>
</evidence>
<sequence>MSRTAEVSCRAAVADRQSAQGMEVVEVDLGTRTYPIYIGSGLLGREDGALLRRHVVGSSALVVTNSKLAGLLLDQTVAALKGGDSKLRVETVVLPDGEAFKNIEVLQKIWDAALEHRLDRNTTFVALGGGVIGDMTGFAAASYQRGVAFIQVPTTVMAQVDSSVGGKTGVNHPLGKNMIGAFHQPQCVLVDTDALRTLPDRELCSGISEIVKYGLIRDAPFFDWLEASVPALLARDPAAWATAVRRSCENKAAVVAADEREGGAVAAGTAMAADLSRRLGWIEPEVERRVLAILRAIRQPVAPPPGLTPEQFLRYMGLDKKVLDGRLRLVLLKGPLGNCVITDEYDPALLRETLEAFCGEM</sequence>
<evidence type="ECO:0000256" key="3">
    <source>
        <dbReference type="ARBA" id="ARBA00001941"/>
    </source>
</evidence>
<dbReference type="Gene3D" id="1.20.1090.10">
    <property type="entry name" value="Dehydroquinate synthase-like - alpha domain"/>
    <property type="match status" value="2"/>
</dbReference>
<evidence type="ECO:0000313" key="21">
    <source>
        <dbReference type="Proteomes" id="UP001255856"/>
    </source>
</evidence>
<dbReference type="GO" id="GO:0000166">
    <property type="term" value="F:nucleotide binding"/>
    <property type="evidence" value="ECO:0007669"/>
    <property type="project" value="UniProtKB-KW"/>
</dbReference>
<evidence type="ECO:0000256" key="5">
    <source>
        <dbReference type="ARBA" id="ARBA00004661"/>
    </source>
</evidence>
<dbReference type="InterPro" id="IPR016037">
    <property type="entry name" value="DHQ_synth_AroB"/>
</dbReference>
<dbReference type="CDD" id="cd08195">
    <property type="entry name" value="DHQS"/>
    <property type="match status" value="1"/>
</dbReference>
<dbReference type="SUPFAM" id="SSF56796">
    <property type="entry name" value="Dehydroquinate synthase-like"/>
    <property type="match status" value="1"/>
</dbReference>
<feature type="domain" description="3-dehydroquinate synthase C-terminal" evidence="19">
    <location>
        <begin position="206"/>
        <end position="263"/>
    </location>
</feature>
<evidence type="ECO:0000256" key="12">
    <source>
        <dbReference type="ARBA" id="ARBA00022741"/>
    </source>
</evidence>
<keyword evidence="10" id="KW-0028">Amino-acid biosynthesis</keyword>
<evidence type="ECO:0000256" key="11">
    <source>
        <dbReference type="ARBA" id="ARBA00022723"/>
    </source>
</evidence>
<reference evidence="20" key="1">
    <citation type="submission" date="2021-01" db="EMBL/GenBank/DDBJ databases">
        <authorList>
            <person name="Eckstrom K.M.E."/>
        </authorList>
    </citation>
    <scope>NUCLEOTIDE SEQUENCE</scope>
    <source>
        <strain evidence="20">UVCC 0001</strain>
    </source>
</reference>
<dbReference type="HAMAP" id="MF_00110">
    <property type="entry name" value="DHQ_synthase"/>
    <property type="match status" value="1"/>
</dbReference>
<dbReference type="PANTHER" id="PTHR43622">
    <property type="entry name" value="3-DEHYDROQUINATE SYNTHASE"/>
    <property type="match status" value="1"/>
</dbReference>
<evidence type="ECO:0000256" key="16">
    <source>
        <dbReference type="ARBA" id="ARBA00023239"/>
    </source>
</evidence>
<evidence type="ECO:0000256" key="7">
    <source>
        <dbReference type="ARBA" id="ARBA00013031"/>
    </source>
</evidence>
<dbReference type="EC" id="4.2.3.4" evidence="7"/>
<dbReference type="GO" id="GO:0008652">
    <property type="term" value="P:amino acid biosynthetic process"/>
    <property type="evidence" value="ECO:0007669"/>
    <property type="project" value="UniProtKB-KW"/>
</dbReference>
<organism evidence="20 21">
    <name type="scientific">Prototheca wickerhamii</name>
    <dbReference type="NCBI Taxonomy" id="3111"/>
    <lineage>
        <taxon>Eukaryota</taxon>
        <taxon>Viridiplantae</taxon>
        <taxon>Chlorophyta</taxon>
        <taxon>core chlorophytes</taxon>
        <taxon>Trebouxiophyceae</taxon>
        <taxon>Chlorellales</taxon>
        <taxon>Chlorellaceae</taxon>
        <taxon>Prototheca</taxon>
    </lineage>
</organism>
<comment type="similarity">
    <text evidence="6">Belongs to the sugar phosphate cyclases superfamily. Dehydroquinate synthase family.</text>
</comment>
<dbReference type="Proteomes" id="UP001255856">
    <property type="component" value="Unassembled WGS sequence"/>
</dbReference>
<keyword evidence="11" id="KW-0479">Metal-binding</keyword>
<evidence type="ECO:0000256" key="4">
    <source>
        <dbReference type="ARBA" id="ARBA00004496"/>
    </source>
</evidence>
<evidence type="ECO:0000256" key="2">
    <source>
        <dbReference type="ARBA" id="ARBA00001911"/>
    </source>
</evidence>
<evidence type="ECO:0000256" key="9">
    <source>
        <dbReference type="ARBA" id="ARBA00022490"/>
    </source>
</evidence>
<evidence type="ECO:0000256" key="14">
    <source>
        <dbReference type="ARBA" id="ARBA00023027"/>
    </source>
</evidence>
<accession>A0AAD9IKM1</accession>
<dbReference type="InterPro" id="IPR030960">
    <property type="entry name" value="DHQS/DOIS_N"/>
</dbReference>
<dbReference type="GO" id="GO:0003856">
    <property type="term" value="F:3-dehydroquinate synthase activity"/>
    <property type="evidence" value="ECO:0007669"/>
    <property type="project" value="UniProtKB-EC"/>
</dbReference>
<proteinExistence type="inferred from homology"/>
<evidence type="ECO:0000256" key="8">
    <source>
        <dbReference type="ARBA" id="ARBA00017684"/>
    </source>
</evidence>
<dbReference type="Gene3D" id="3.40.50.1970">
    <property type="match status" value="1"/>
</dbReference>
<dbReference type="Pfam" id="PF24621">
    <property type="entry name" value="DHQS_C"/>
    <property type="match status" value="1"/>
</dbReference>
<evidence type="ECO:0000256" key="15">
    <source>
        <dbReference type="ARBA" id="ARBA00023141"/>
    </source>
</evidence>
<dbReference type="InterPro" id="IPR030963">
    <property type="entry name" value="DHQ_synth_fam"/>
</dbReference>
<evidence type="ECO:0000256" key="17">
    <source>
        <dbReference type="ARBA" id="ARBA00023285"/>
    </source>
</evidence>
<comment type="pathway">
    <text evidence="5">Metabolic intermediate biosynthesis; chorismate biosynthesis; chorismate from D-erythrose 4-phosphate and phosphoenolpyruvate: step 2/7.</text>
</comment>